<dbReference type="RefSeq" id="WP_111570821.1">
    <property type="nucleotide sequence ID" value="NZ_QLME01000001.1"/>
</dbReference>
<sequence length="171" mass="19865">MFRRSKIIIFGLAVLLIFTGVIYAQNQKELAQQDDKFEIAQNMDDQNTEEQNNDQAEQNEENTAEKTTGMINFEELMAVHPQTQEIYNEYQLEKEEIENGENTEENLMKLKEKYHQLVVEATKVDLEKFAASQNINLLLINDKVVLGEKADEQELTEVQDLTAEFKDFLNN</sequence>
<dbReference type="AlphaFoldDB" id="A0A4R7Z7B4"/>
<feature type="coiled-coil region" evidence="1">
    <location>
        <begin position="93"/>
        <end position="120"/>
    </location>
</feature>
<proteinExistence type="predicted"/>
<evidence type="ECO:0000313" key="2">
    <source>
        <dbReference type="EMBL" id="TDW05424.1"/>
    </source>
</evidence>
<protein>
    <submittedName>
        <fullName evidence="2">Uncharacterized protein</fullName>
    </submittedName>
</protein>
<reference evidence="2 3" key="1">
    <citation type="submission" date="2019-03" db="EMBL/GenBank/DDBJ databases">
        <title>Subsurface microbial communities from deep shales in Ohio and West Virginia, USA.</title>
        <authorList>
            <person name="Wrighton K."/>
        </authorList>
    </citation>
    <scope>NUCLEOTIDE SEQUENCE [LARGE SCALE GENOMIC DNA]</scope>
    <source>
        <strain evidence="2 3">MSL9.2</strain>
    </source>
</reference>
<dbReference type="EMBL" id="SODA01000007">
    <property type="protein sequence ID" value="TDW05424.1"/>
    <property type="molecule type" value="Genomic_DNA"/>
</dbReference>
<gene>
    <name evidence="2" type="ORF">C8C77_10735</name>
</gene>
<feature type="coiled-coil region" evidence="1">
    <location>
        <begin position="39"/>
        <end position="66"/>
    </location>
</feature>
<evidence type="ECO:0000256" key="1">
    <source>
        <dbReference type="SAM" id="Coils"/>
    </source>
</evidence>
<name>A0A4R7Z7B4_9FIRM</name>
<keyword evidence="1" id="KW-0175">Coiled coil</keyword>
<evidence type="ECO:0000313" key="3">
    <source>
        <dbReference type="Proteomes" id="UP000294697"/>
    </source>
</evidence>
<organism evidence="2 3">
    <name type="scientific">Halanaerobium saccharolyticum</name>
    <dbReference type="NCBI Taxonomy" id="43595"/>
    <lineage>
        <taxon>Bacteria</taxon>
        <taxon>Bacillati</taxon>
        <taxon>Bacillota</taxon>
        <taxon>Clostridia</taxon>
        <taxon>Halanaerobiales</taxon>
        <taxon>Halanaerobiaceae</taxon>
        <taxon>Halanaerobium</taxon>
    </lineage>
</organism>
<accession>A0A4R7Z7B4</accession>
<dbReference type="Proteomes" id="UP000294697">
    <property type="component" value="Unassembled WGS sequence"/>
</dbReference>
<dbReference type="OrthoDB" id="9865755at2"/>
<comment type="caution">
    <text evidence="2">The sequence shown here is derived from an EMBL/GenBank/DDBJ whole genome shotgun (WGS) entry which is preliminary data.</text>
</comment>